<proteinExistence type="predicted"/>
<dbReference type="EMBL" id="VBSN01000044">
    <property type="protein sequence ID" value="KAA6438837.1"/>
    <property type="molecule type" value="Genomic_DNA"/>
</dbReference>
<evidence type="ECO:0000313" key="2">
    <source>
        <dbReference type="Proteomes" id="UP000323994"/>
    </source>
</evidence>
<accession>A0A5M8QRE7</accession>
<name>A0A5M8QRE7_9BACT</name>
<comment type="caution">
    <text evidence="1">The sequence shown here is derived from an EMBL/GenBank/DDBJ whole genome shotgun (WGS) entry which is preliminary data.</text>
</comment>
<sequence>MKSPEELLVDAELVTSKIMVLQDWLEDIELYKHIHWLRESAELIRFMTPNDKRLTLHANMLSSLADYLDCNLKVAKNNLLAN</sequence>
<dbReference type="Proteomes" id="UP000323994">
    <property type="component" value="Unassembled WGS sequence"/>
</dbReference>
<organism evidence="1 2">
    <name type="scientific">Dyadobacter flavalbus</name>
    <dbReference type="NCBI Taxonomy" id="2579942"/>
    <lineage>
        <taxon>Bacteria</taxon>
        <taxon>Pseudomonadati</taxon>
        <taxon>Bacteroidota</taxon>
        <taxon>Cytophagia</taxon>
        <taxon>Cytophagales</taxon>
        <taxon>Spirosomataceae</taxon>
        <taxon>Dyadobacter</taxon>
    </lineage>
</organism>
<dbReference type="AlphaFoldDB" id="A0A5M8QRE7"/>
<keyword evidence="2" id="KW-1185">Reference proteome</keyword>
<dbReference type="RefSeq" id="WP_139012949.1">
    <property type="nucleotide sequence ID" value="NZ_VBSN01000044.1"/>
</dbReference>
<protein>
    <submittedName>
        <fullName evidence="1">Uncharacterized protein</fullName>
    </submittedName>
</protein>
<reference evidence="1 2" key="1">
    <citation type="submission" date="2019-05" db="EMBL/GenBank/DDBJ databases">
        <authorList>
            <person name="Qu J.-H."/>
        </authorList>
    </citation>
    <scope>NUCLEOTIDE SEQUENCE [LARGE SCALE GENOMIC DNA]</scope>
    <source>
        <strain evidence="1 2">NS28</strain>
    </source>
</reference>
<gene>
    <name evidence="1" type="ORF">FEM33_15570</name>
</gene>
<evidence type="ECO:0000313" key="1">
    <source>
        <dbReference type="EMBL" id="KAA6438837.1"/>
    </source>
</evidence>